<dbReference type="EMBL" id="KN833713">
    <property type="protein sequence ID" value="KIK24817.1"/>
    <property type="molecule type" value="Genomic_DNA"/>
</dbReference>
<dbReference type="STRING" id="765257.A0A0C9ZRD1"/>
<evidence type="ECO:0000256" key="1">
    <source>
        <dbReference type="ARBA" id="ARBA00022603"/>
    </source>
</evidence>
<feature type="compositionally biased region" description="Acidic residues" evidence="4">
    <location>
        <begin position="201"/>
        <end position="216"/>
    </location>
</feature>
<dbReference type="InterPro" id="IPR001214">
    <property type="entry name" value="SET_dom"/>
</dbReference>
<dbReference type="GO" id="GO:0016279">
    <property type="term" value="F:protein-lysine N-methyltransferase activity"/>
    <property type="evidence" value="ECO:0007669"/>
    <property type="project" value="InterPro"/>
</dbReference>
<gene>
    <name evidence="6" type="ORF">PISMIDRAFT_61013</name>
</gene>
<accession>A0A0C9ZRD1</accession>
<organism evidence="6 7">
    <name type="scientific">Pisolithus microcarpus 441</name>
    <dbReference type="NCBI Taxonomy" id="765257"/>
    <lineage>
        <taxon>Eukaryota</taxon>
        <taxon>Fungi</taxon>
        <taxon>Dikarya</taxon>
        <taxon>Basidiomycota</taxon>
        <taxon>Agaricomycotina</taxon>
        <taxon>Agaricomycetes</taxon>
        <taxon>Agaricomycetidae</taxon>
        <taxon>Boletales</taxon>
        <taxon>Sclerodermatineae</taxon>
        <taxon>Pisolithaceae</taxon>
        <taxon>Pisolithus</taxon>
    </lineage>
</organism>
<dbReference type="AlphaFoldDB" id="A0A0C9ZRD1"/>
<keyword evidence="1" id="KW-0489">Methyltransferase</keyword>
<dbReference type="PROSITE" id="PS50280">
    <property type="entry name" value="SET"/>
    <property type="match status" value="1"/>
</dbReference>
<dbReference type="Proteomes" id="UP000054018">
    <property type="component" value="Unassembled WGS sequence"/>
</dbReference>
<dbReference type="InterPro" id="IPR036464">
    <property type="entry name" value="Rubisco_LSMT_subst-bd_sf"/>
</dbReference>
<dbReference type="Gene3D" id="3.90.1420.10">
    <property type="entry name" value="Rubisco LSMT, substrate-binding domain"/>
    <property type="match status" value="1"/>
</dbReference>
<dbReference type="Pfam" id="PF09273">
    <property type="entry name" value="Rubis-subs-bind"/>
    <property type="match status" value="1"/>
</dbReference>
<feature type="compositionally biased region" description="Acidic residues" evidence="4">
    <location>
        <begin position="223"/>
        <end position="232"/>
    </location>
</feature>
<dbReference type="PANTHER" id="PTHR13271">
    <property type="entry name" value="UNCHARACTERIZED PUTATIVE METHYLTRANSFERASE"/>
    <property type="match status" value="1"/>
</dbReference>
<dbReference type="InterPro" id="IPR046341">
    <property type="entry name" value="SET_dom_sf"/>
</dbReference>
<evidence type="ECO:0000256" key="2">
    <source>
        <dbReference type="ARBA" id="ARBA00022679"/>
    </source>
</evidence>
<keyword evidence="2" id="KW-0808">Transferase</keyword>
<dbReference type="SUPFAM" id="SSF81822">
    <property type="entry name" value="RuBisCo LSMT C-terminal, substrate-binding domain"/>
    <property type="match status" value="1"/>
</dbReference>
<reference evidence="7" key="2">
    <citation type="submission" date="2015-01" db="EMBL/GenBank/DDBJ databases">
        <title>Evolutionary Origins and Diversification of the Mycorrhizal Mutualists.</title>
        <authorList>
            <consortium name="DOE Joint Genome Institute"/>
            <consortium name="Mycorrhizal Genomics Consortium"/>
            <person name="Kohler A."/>
            <person name="Kuo A."/>
            <person name="Nagy L.G."/>
            <person name="Floudas D."/>
            <person name="Copeland A."/>
            <person name="Barry K.W."/>
            <person name="Cichocki N."/>
            <person name="Veneault-Fourrey C."/>
            <person name="LaButti K."/>
            <person name="Lindquist E.A."/>
            <person name="Lipzen A."/>
            <person name="Lundell T."/>
            <person name="Morin E."/>
            <person name="Murat C."/>
            <person name="Riley R."/>
            <person name="Ohm R."/>
            <person name="Sun H."/>
            <person name="Tunlid A."/>
            <person name="Henrissat B."/>
            <person name="Grigoriev I.V."/>
            <person name="Hibbett D.S."/>
            <person name="Martin F."/>
        </authorList>
    </citation>
    <scope>NUCLEOTIDE SEQUENCE [LARGE SCALE GENOMIC DNA]</scope>
    <source>
        <strain evidence="7">441</strain>
    </source>
</reference>
<evidence type="ECO:0000256" key="3">
    <source>
        <dbReference type="ARBA" id="ARBA00022691"/>
    </source>
</evidence>
<dbReference type="OrthoDB" id="341421at2759"/>
<sequence>PTTMLDDFLGWFQANGGTVDLGVMGITEFPGSGRGAVALCDIPIDHTLFTLPRSLTLSTRTSPLPLLFGIDKWRAHKLHKNWVGLILCLMWEDARAHDDVPCIPGATKWSPYMRTLPITFHTPMFWSEDDLQELKGTTVVDKIGRDDAERAYLETLLPAIKSCPSLFPPSHLSRWYTLEAYHRAGSRVLSRSFTVSKWTNDDDSDGPAPDDGDDNADDHGSEGEPEGPVSDDMDNRANTSFGSAMDVDEPVANSEVNLPENHDDTDDDEDDPSDVAMVPMADLLNARWRSENAKLFYEPHVLRMATTKPIKKGEQIFNTYGDPPNSDLLRRYGHVDLIPLNVNTKETTNTLGNPSDVVEVKADLVADVVRLQWATKGQGDRDITDRIEWWLDEGGDECVRALPPYQFPRELTAFIALLLPGTDFAAIRTKGKPPKGKQSDSKVLSVLADVLKRREGMYAGGNDDKQLLTSASLTTNKRHAIIVRLGEKQILRVARESV</sequence>
<feature type="compositionally biased region" description="Acidic residues" evidence="4">
    <location>
        <begin position="263"/>
        <end position="273"/>
    </location>
</feature>
<evidence type="ECO:0000313" key="7">
    <source>
        <dbReference type="Proteomes" id="UP000054018"/>
    </source>
</evidence>
<keyword evidence="3" id="KW-0949">S-adenosyl-L-methionine</keyword>
<feature type="non-terminal residue" evidence="6">
    <location>
        <position position="498"/>
    </location>
</feature>
<name>A0A0C9ZRD1_9AGAM</name>
<reference evidence="6 7" key="1">
    <citation type="submission" date="2014-04" db="EMBL/GenBank/DDBJ databases">
        <authorList>
            <consortium name="DOE Joint Genome Institute"/>
            <person name="Kuo A."/>
            <person name="Kohler A."/>
            <person name="Costa M.D."/>
            <person name="Nagy L.G."/>
            <person name="Floudas D."/>
            <person name="Copeland A."/>
            <person name="Barry K.W."/>
            <person name="Cichocki N."/>
            <person name="Veneault-Fourrey C."/>
            <person name="LaButti K."/>
            <person name="Lindquist E.A."/>
            <person name="Lipzen A."/>
            <person name="Lundell T."/>
            <person name="Morin E."/>
            <person name="Murat C."/>
            <person name="Sun H."/>
            <person name="Tunlid A."/>
            <person name="Henrissat B."/>
            <person name="Grigoriev I.V."/>
            <person name="Hibbett D.S."/>
            <person name="Martin F."/>
            <person name="Nordberg H.P."/>
            <person name="Cantor M.N."/>
            <person name="Hua S.X."/>
        </authorList>
    </citation>
    <scope>NUCLEOTIDE SEQUENCE [LARGE SCALE GENOMIC DNA]</scope>
    <source>
        <strain evidence="6 7">441</strain>
    </source>
</reference>
<dbReference type="Gene3D" id="3.90.1410.10">
    <property type="entry name" value="set domain protein methyltransferase, domain 1"/>
    <property type="match status" value="2"/>
</dbReference>
<evidence type="ECO:0000256" key="4">
    <source>
        <dbReference type="SAM" id="MobiDB-lite"/>
    </source>
</evidence>
<dbReference type="PANTHER" id="PTHR13271:SF34">
    <property type="entry name" value="N-LYSINE METHYLTRANSFERASE SETD6"/>
    <property type="match status" value="1"/>
</dbReference>
<dbReference type="HOGENOM" id="CLU_017135_0_0_1"/>
<dbReference type="InterPro" id="IPR015353">
    <property type="entry name" value="Rubisco_LSMT_subst-bd"/>
</dbReference>
<dbReference type="GO" id="GO:0005634">
    <property type="term" value="C:nucleus"/>
    <property type="evidence" value="ECO:0007669"/>
    <property type="project" value="TreeGrafter"/>
</dbReference>
<feature type="non-terminal residue" evidence="6">
    <location>
        <position position="1"/>
    </location>
</feature>
<feature type="region of interest" description="Disordered" evidence="4">
    <location>
        <begin position="197"/>
        <end position="275"/>
    </location>
</feature>
<dbReference type="InterPro" id="IPR050600">
    <property type="entry name" value="SETD3_SETD6_MTase"/>
</dbReference>
<keyword evidence="7" id="KW-1185">Reference proteome</keyword>
<feature type="domain" description="SET" evidence="5">
    <location>
        <begin position="22"/>
        <end position="321"/>
    </location>
</feature>
<evidence type="ECO:0000259" key="5">
    <source>
        <dbReference type="PROSITE" id="PS50280"/>
    </source>
</evidence>
<dbReference type="GO" id="GO:0032259">
    <property type="term" value="P:methylation"/>
    <property type="evidence" value="ECO:0007669"/>
    <property type="project" value="UniProtKB-KW"/>
</dbReference>
<dbReference type="SUPFAM" id="SSF82199">
    <property type="entry name" value="SET domain"/>
    <property type="match status" value="1"/>
</dbReference>
<proteinExistence type="predicted"/>
<evidence type="ECO:0000313" key="6">
    <source>
        <dbReference type="EMBL" id="KIK24817.1"/>
    </source>
</evidence>
<protein>
    <recommendedName>
        <fullName evidence="5">SET domain-containing protein</fullName>
    </recommendedName>
</protein>